<dbReference type="EMBL" id="OX365918">
    <property type="protein sequence ID" value="CAI4063066.1"/>
    <property type="molecule type" value="Genomic_DNA"/>
</dbReference>
<name>A0AA35JIX2_SACUV</name>
<proteinExistence type="predicted"/>
<accession>A0AA35JIX2</accession>
<evidence type="ECO:0008006" key="4">
    <source>
        <dbReference type="Google" id="ProtNLM"/>
    </source>
</evidence>
<evidence type="ECO:0000313" key="2">
    <source>
        <dbReference type="EMBL" id="CAI4063066.1"/>
    </source>
</evidence>
<organism evidence="2 3">
    <name type="scientific">Saccharomyces uvarum</name>
    <name type="common">Yeast</name>
    <name type="synonym">Saccharomyces bayanus var. uvarum</name>
    <dbReference type="NCBI Taxonomy" id="230603"/>
    <lineage>
        <taxon>Eukaryota</taxon>
        <taxon>Fungi</taxon>
        <taxon>Dikarya</taxon>
        <taxon>Ascomycota</taxon>
        <taxon>Saccharomycotina</taxon>
        <taxon>Saccharomycetes</taxon>
        <taxon>Saccharomycetales</taxon>
        <taxon>Saccharomycetaceae</taxon>
        <taxon>Saccharomyces</taxon>
    </lineage>
</organism>
<evidence type="ECO:0000313" key="3">
    <source>
        <dbReference type="Proteomes" id="UP001162090"/>
    </source>
</evidence>
<dbReference type="Proteomes" id="UP001162090">
    <property type="component" value="Chromosome 7"/>
</dbReference>
<reference evidence="2" key="1">
    <citation type="submission" date="2022-10" db="EMBL/GenBank/DDBJ databases">
        <authorList>
            <person name="Byrne P K."/>
        </authorList>
    </citation>
    <scope>NUCLEOTIDE SEQUENCE</scope>
    <source>
        <strain evidence="2">CBS7001</strain>
    </source>
</reference>
<sequence length="1128" mass="129475">MMNKKKGATNDAENQILASGVNDSLGNVHRYAQFISLQELLKDRHYTPSVENLEKLLYDETILNDQEIRFPLLFEALSVTLFTTKSGKSILQTMKASTSKERKAWEKSFENHDSNYASIIRSWKEDDVLLLKFLRFILANKTTPLQIDRYNLPKYKLPLSFLIVSKVNLPSIILNEGYNMLKDYLYAISGRMEGLIWCNSTFDQSARIFKGTLQQYDRMIEFRNFYFWYSFSAEKNATPKLNHNINLLMDSYEDNLDGVSSVDDAGKSDNHQKQPKDTIIHRTVNDQEQIYSFELNQDGTLQIPNVMEHSLLRHELLFKILNLTPVLTPLLEQQFSTLCGLVDPLTQPTPNDKHIISIDFLYQLFLGLMYPSIKTSQEHNNHYDWKFYICFNMQKIIDATMLRLNCFGFEKLNSINNTDDTVHWRTQLHIWLPHGLNTQDLELLYMIDILAVYTIYKLYEEIPIQLNPFLFSLLSLWKNLSCVILLALEIDRIEEEKGTYETPLMVRATIRGAAALRSVIAAVLNGLVKSNDHDFKHESLNTFMSPYGRKLCHGALYADLRSHTASLLALGASIEDVTDLFADLQSGDRFDEDIRYMFDYECEDYNESFSDCGDEELGEGVNSGEKTKTSIHNGFYQRRCNCIFNDDKLVAEDGANASTNNDSIKNEIRSDGNAGSNTAITNANHATSSINPYSVRSRSTFEFDYSGEDWRDVPKDFNIYYSPSYSFIQEPKLDIIFNLTLRGATEKLSREESVLLVRSVASCVKNEQDQMILADLGSNFTSIGENFEGGDTGITSDKTNDEELRRTTPDDIYEIWSEESAFERMLYVNHDVAWRLMDEMLMCTGYRRILIWFLTHLELKHSLIYYVFELIMGLRGNPFSGEASDQDRKDDMIYEILKKKQKNENTSGLPFSRQGPIVLSDIETKMLLQEFFMNAAIFLSSKNTEEEGEDADKVSLYSLGLVKLICYMVQTLIANDKFFFTKSECTFELQTLLMTWIGILPEAKDLFFQIKSRLAMEEDGITDNTVQHKDKTDLDLDSGKKPNTKSISKLNMKILSLFPSNPTENDDNSAISTLRSFITDYSFDTQVVAPGRRVVFHDDKILPLPKADKPIPLHEYITLAELDMGDSE</sequence>
<protein>
    <recommendedName>
        <fullName evidence="4">Caf130p</fullName>
    </recommendedName>
</protein>
<evidence type="ECO:0000256" key="1">
    <source>
        <dbReference type="SAM" id="MobiDB-lite"/>
    </source>
</evidence>
<feature type="region of interest" description="Disordered" evidence="1">
    <location>
        <begin position="655"/>
        <end position="680"/>
    </location>
</feature>
<dbReference type="AlphaFoldDB" id="A0AA35JIX2"/>
<gene>
    <name evidence="2" type="primary">SUVC07G3650</name>
    <name evidence="2" type="ORF">SUVC_07G3650</name>
</gene>